<evidence type="ECO:0000313" key="5">
    <source>
        <dbReference type="Proteomes" id="UP000215261"/>
    </source>
</evidence>
<dbReference type="AlphaFoldDB" id="A0A231QNM8"/>
<sequence>MKKQVIYLATTALLTLGLAACSSGKHEQAKTSSSQKTSQVKKASHKKAEQKSSSSQSAKKQAETKNQQASVWDQSKTQQLTTFMTNWGYTMQQSYQAYSPQNPGKFRGITIPTGVYPNGPTPLAINEPANKQTAAWSNDGTGPKNTYNIVASYIYHNDLGAIDVYAYLFAFYNGKPVALVTGQTEGNSEGTAVFKETANPDVKAAFAQIAAGKGIPAKYASPKQKVEANTKMTTDLALRVFWSAKKAEDANWGLDNVTFLFMRDVSNQHVYDSDNINAVFPANTYMVGQSRASANDVAFQLIGDNKAKVYYIPGSLGMTTADVDPNDIVNNAMSHPQEVEILNVDSATLDALKAKLNQQ</sequence>
<feature type="region of interest" description="Disordered" evidence="1">
    <location>
        <begin position="24"/>
        <end position="72"/>
    </location>
</feature>
<gene>
    <name evidence="4" type="ORF">AYP69_09675</name>
</gene>
<feature type="compositionally biased region" description="Low complexity" evidence="1">
    <location>
        <begin position="30"/>
        <end position="41"/>
    </location>
</feature>
<reference evidence="4 5" key="1">
    <citation type="submission" date="2016-03" db="EMBL/GenBank/DDBJ databases">
        <title>Sequencing of Lactobacillus Species from Commercial Turkeys.</title>
        <authorList>
            <person name="Johnson T.J."/>
            <person name="Youmans B.P."/>
            <person name="Case K.A."/>
        </authorList>
    </citation>
    <scope>NUCLEOTIDE SEQUENCE [LARGE SCALE GENOMIC DNA]</scope>
    <source>
        <strain evidence="4 5">UMNLA1</strain>
    </source>
</reference>
<evidence type="ECO:0000313" key="4">
    <source>
        <dbReference type="EMBL" id="OXS37890.1"/>
    </source>
</evidence>
<dbReference type="RefSeq" id="WP_089145056.1">
    <property type="nucleotide sequence ID" value="NZ_LUGD01000103.1"/>
</dbReference>
<feature type="domain" description="DUF4767" evidence="3">
    <location>
        <begin position="70"/>
        <end position="210"/>
    </location>
</feature>
<name>A0A231QNM8_9LACO</name>
<dbReference type="InterPro" id="IPR031927">
    <property type="entry name" value="DUF4767"/>
</dbReference>
<keyword evidence="2" id="KW-0732">Signal</keyword>
<dbReference type="Proteomes" id="UP000215261">
    <property type="component" value="Unassembled WGS sequence"/>
</dbReference>
<evidence type="ECO:0000256" key="1">
    <source>
        <dbReference type="SAM" id="MobiDB-lite"/>
    </source>
</evidence>
<protein>
    <recommendedName>
        <fullName evidence="3">DUF4767 domain-containing protein</fullName>
    </recommendedName>
</protein>
<dbReference type="Pfam" id="PF15983">
    <property type="entry name" value="DUF4767"/>
    <property type="match status" value="1"/>
</dbReference>
<proteinExistence type="predicted"/>
<comment type="caution">
    <text evidence="4">The sequence shown here is derived from an EMBL/GenBank/DDBJ whole genome shotgun (WGS) entry which is preliminary data.</text>
</comment>
<dbReference type="EMBL" id="LUGO01000087">
    <property type="protein sequence ID" value="OXS37890.1"/>
    <property type="molecule type" value="Genomic_DNA"/>
</dbReference>
<feature type="chain" id="PRO_5038356281" description="DUF4767 domain-containing protein" evidence="2">
    <location>
        <begin position="23"/>
        <end position="359"/>
    </location>
</feature>
<accession>A0A231QNM8</accession>
<feature type="signal peptide" evidence="2">
    <location>
        <begin position="1"/>
        <end position="22"/>
    </location>
</feature>
<organism evidence="4 5">
    <name type="scientific">Ligilactobacillus agilis</name>
    <dbReference type="NCBI Taxonomy" id="1601"/>
    <lineage>
        <taxon>Bacteria</taxon>
        <taxon>Bacillati</taxon>
        <taxon>Bacillota</taxon>
        <taxon>Bacilli</taxon>
        <taxon>Lactobacillales</taxon>
        <taxon>Lactobacillaceae</taxon>
        <taxon>Ligilactobacillus</taxon>
    </lineage>
</organism>
<evidence type="ECO:0000256" key="2">
    <source>
        <dbReference type="SAM" id="SignalP"/>
    </source>
</evidence>
<dbReference type="PROSITE" id="PS51257">
    <property type="entry name" value="PROKAR_LIPOPROTEIN"/>
    <property type="match status" value="1"/>
</dbReference>
<evidence type="ECO:0000259" key="3">
    <source>
        <dbReference type="Pfam" id="PF15983"/>
    </source>
</evidence>